<dbReference type="GO" id="GO:0032259">
    <property type="term" value="P:methylation"/>
    <property type="evidence" value="ECO:0007669"/>
    <property type="project" value="UniProtKB-KW"/>
</dbReference>
<dbReference type="SUPFAM" id="SSF82199">
    <property type="entry name" value="SET domain"/>
    <property type="match status" value="1"/>
</dbReference>
<dbReference type="AlphaFoldDB" id="B6K004"/>
<protein>
    <submittedName>
        <fullName evidence="5">Ribosomal protein lysine methyltransferase Set11</fullName>
    </submittedName>
</protein>
<proteinExistence type="predicted"/>
<keyword evidence="5" id="KW-0689">Ribosomal protein</keyword>
<dbReference type="GO" id="GO:0005730">
    <property type="term" value="C:nucleolus"/>
    <property type="evidence" value="ECO:0007669"/>
    <property type="project" value="EnsemblFungi"/>
</dbReference>
<keyword evidence="3" id="KW-0949">S-adenosyl-L-methionine</keyword>
<evidence type="ECO:0000259" key="4">
    <source>
        <dbReference type="PROSITE" id="PS50280"/>
    </source>
</evidence>
<keyword evidence="5" id="KW-0687">Ribonucleoprotein</keyword>
<dbReference type="GO" id="GO:0003713">
    <property type="term" value="F:transcription coactivator activity"/>
    <property type="evidence" value="ECO:0000318"/>
    <property type="project" value="GO_Central"/>
</dbReference>
<dbReference type="GO" id="GO:0042800">
    <property type="term" value="F:histone H3K4 methyltransferase activity"/>
    <property type="evidence" value="ECO:0000318"/>
    <property type="project" value="GO_Central"/>
</dbReference>
<evidence type="ECO:0000256" key="2">
    <source>
        <dbReference type="ARBA" id="ARBA00022679"/>
    </source>
</evidence>
<dbReference type="JaponicusDB" id="SJAG_01193">
    <property type="gene designation" value="set11"/>
</dbReference>
<gene>
    <name evidence="6" type="primary">set11</name>
    <name evidence="5" type="ORF">SJAG_01193</name>
</gene>
<dbReference type="PANTHER" id="PTHR13271">
    <property type="entry name" value="UNCHARACTERIZED PUTATIVE METHYLTRANSFERASE"/>
    <property type="match status" value="1"/>
</dbReference>
<dbReference type="GO" id="GO:0045944">
    <property type="term" value="P:positive regulation of transcription by RNA polymerase II"/>
    <property type="evidence" value="ECO:0000318"/>
    <property type="project" value="GO_Central"/>
</dbReference>
<feature type="domain" description="SET" evidence="4">
    <location>
        <begin position="15"/>
        <end position="217"/>
    </location>
</feature>
<dbReference type="GO" id="GO:0005840">
    <property type="term" value="C:ribosome"/>
    <property type="evidence" value="ECO:0007669"/>
    <property type="project" value="UniProtKB-KW"/>
</dbReference>
<organism evidence="5 7">
    <name type="scientific">Schizosaccharomyces japonicus (strain yFS275 / FY16936)</name>
    <name type="common">Fission yeast</name>
    <dbReference type="NCBI Taxonomy" id="402676"/>
    <lineage>
        <taxon>Eukaryota</taxon>
        <taxon>Fungi</taxon>
        <taxon>Dikarya</taxon>
        <taxon>Ascomycota</taxon>
        <taxon>Taphrinomycotina</taxon>
        <taxon>Schizosaccharomycetes</taxon>
        <taxon>Schizosaccharomycetales</taxon>
        <taxon>Schizosaccharomycetaceae</taxon>
        <taxon>Schizosaccharomyces</taxon>
    </lineage>
</organism>
<dbReference type="InterPro" id="IPR001214">
    <property type="entry name" value="SET_dom"/>
</dbReference>
<sequence length="374" mass="43259">MEVSISVPSGVFLSPGVRFVKTPSEGVCVYASCDLKANTLVLRVPHRYLVNKRTCRQLVPRDEWTSHQFLAWCLCKKKEVLEEISPGYTEHLPASFSFHPLTWCCDSEEWQLLPDEVKGLVEEKRRLLQKDYAAVSTFEKLEFREFQLAWLCVNTRCLYYELEADATSEENMTLAPVFEYFNHSNEAQTSVSITFHGVEIRLDKPIRQGEQLYLRYGPHSNDFLMSEYGFTMLNNTQNYLQLDHYLPLSVLQRQFLDSLGYLDDYTCMADDLSFRTQVAIRALLIQPDTRLLDEADPNVRRCKLFVNGYYDGEKEQHEVDEFLQARLRPLHQLVQNACMEISSLSNSTIPCAKSNLSQLWSDRACILQKISGFP</sequence>
<dbReference type="eggNOG" id="KOG1337">
    <property type="taxonomic scope" value="Eukaryota"/>
</dbReference>
<dbReference type="CDD" id="cd19177">
    <property type="entry name" value="SET_SETD4"/>
    <property type="match status" value="1"/>
</dbReference>
<dbReference type="GeneID" id="7048343"/>
<dbReference type="Proteomes" id="UP000001744">
    <property type="component" value="Unassembled WGS sequence"/>
</dbReference>
<dbReference type="InterPro" id="IPR050600">
    <property type="entry name" value="SETD3_SETD6_MTase"/>
</dbReference>
<dbReference type="GO" id="GO:0046975">
    <property type="term" value="F:histone H3K36 methyltransferase activity"/>
    <property type="evidence" value="ECO:0000318"/>
    <property type="project" value="GO_Central"/>
</dbReference>
<dbReference type="VEuPathDB" id="FungiDB:SJAG_01193"/>
<dbReference type="OMA" id="VWDEVCI"/>
<dbReference type="InterPro" id="IPR044429">
    <property type="entry name" value="SETD4_SET"/>
</dbReference>
<dbReference type="Gene3D" id="3.90.1410.10">
    <property type="entry name" value="set domain protein methyltransferase, domain 1"/>
    <property type="match status" value="1"/>
</dbReference>
<evidence type="ECO:0000313" key="7">
    <source>
        <dbReference type="Proteomes" id="UP000001744"/>
    </source>
</evidence>
<evidence type="ECO:0000256" key="3">
    <source>
        <dbReference type="ARBA" id="ARBA00022691"/>
    </source>
</evidence>
<dbReference type="EMBL" id="KE651168">
    <property type="protein sequence ID" value="EEB06154.1"/>
    <property type="molecule type" value="Genomic_DNA"/>
</dbReference>
<dbReference type="Pfam" id="PF00856">
    <property type="entry name" value="SET"/>
    <property type="match status" value="1"/>
</dbReference>
<keyword evidence="2" id="KW-0808">Transferase</keyword>
<accession>B6K004</accession>
<dbReference type="HOGENOM" id="CLU_041939_3_2_1"/>
<keyword evidence="7" id="KW-1185">Reference proteome</keyword>
<name>B6K004_SCHJY</name>
<dbReference type="InterPro" id="IPR046341">
    <property type="entry name" value="SET_dom_sf"/>
</dbReference>
<dbReference type="OrthoDB" id="341421at2759"/>
<evidence type="ECO:0000313" key="5">
    <source>
        <dbReference type="EMBL" id="EEB06154.1"/>
    </source>
</evidence>
<dbReference type="RefSeq" id="XP_002172447.1">
    <property type="nucleotide sequence ID" value="XM_002172411.1"/>
</dbReference>
<dbReference type="STRING" id="402676.B6K004"/>
<evidence type="ECO:0000256" key="1">
    <source>
        <dbReference type="ARBA" id="ARBA00022603"/>
    </source>
</evidence>
<keyword evidence="1 5" id="KW-0489">Methyltransferase</keyword>
<dbReference type="PANTHER" id="PTHR13271:SF47">
    <property type="entry name" value="ACTIN-HISTIDINE N-METHYLTRANSFERASE"/>
    <property type="match status" value="1"/>
</dbReference>
<reference evidence="5 7" key="1">
    <citation type="journal article" date="2011" name="Science">
        <title>Comparative functional genomics of the fission yeasts.</title>
        <authorList>
            <person name="Rhind N."/>
            <person name="Chen Z."/>
            <person name="Yassour M."/>
            <person name="Thompson D.A."/>
            <person name="Haas B.J."/>
            <person name="Habib N."/>
            <person name="Wapinski I."/>
            <person name="Roy S."/>
            <person name="Lin M.F."/>
            <person name="Heiman D.I."/>
            <person name="Young S.K."/>
            <person name="Furuya K."/>
            <person name="Guo Y."/>
            <person name="Pidoux A."/>
            <person name="Chen H.M."/>
            <person name="Robbertse B."/>
            <person name="Goldberg J.M."/>
            <person name="Aoki K."/>
            <person name="Bayne E.H."/>
            <person name="Berlin A.M."/>
            <person name="Desjardins C.A."/>
            <person name="Dobbs E."/>
            <person name="Dukaj L."/>
            <person name="Fan L."/>
            <person name="FitzGerald M.G."/>
            <person name="French C."/>
            <person name="Gujja S."/>
            <person name="Hansen K."/>
            <person name="Keifenheim D."/>
            <person name="Levin J.Z."/>
            <person name="Mosher R.A."/>
            <person name="Mueller C.A."/>
            <person name="Pfiffner J."/>
            <person name="Priest M."/>
            <person name="Russ C."/>
            <person name="Smialowska A."/>
            <person name="Swoboda P."/>
            <person name="Sykes S.M."/>
            <person name="Vaughn M."/>
            <person name="Vengrova S."/>
            <person name="Yoder R."/>
            <person name="Zeng Q."/>
            <person name="Allshire R."/>
            <person name="Baulcombe D."/>
            <person name="Birren B.W."/>
            <person name="Brown W."/>
            <person name="Ekwall K."/>
            <person name="Kellis M."/>
            <person name="Leatherwood J."/>
            <person name="Levin H."/>
            <person name="Margalit H."/>
            <person name="Martienssen R."/>
            <person name="Nieduszynski C.A."/>
            <person name="Spatafora J.W."/>
            <person name="Friedman N."/>
            <person name="Dalgaard J.Z."/>
            <person name="Baumann P."/>
            <person name="Niki H."/>
            <person name="Regev A."/>
            <person name="Nusbaum C."/>
        </authorList>
    </citation>
    <scope>NUCLEOTIDE SEQUENCE [LARGE SCALE GENOMIC DNA]</scope>
    <source>
        <strain evidence="7">yFS275 / FY16936</strain>
    </source>
</reference>
<evidence type="ECO:0000313" key="6">
    <source>
        <dbReference type="JaponicusDB" id="SJAG_01193"/>
    </source>
</evidence>
<dbReference type="PROSITE" id="PS50280">
    <property type="entry name" value="SET"/>
    <property type="match status" value="1"/>
</dbReference>